<dbReference type="EMBL" id="NJES01002062">
    <property type="protein sequence ID" value="PHH58493.1"/>
    <property type="molecule type" value="Genomic_DNA"/>
</dbReference>
<reference evidence="2 3" key="1">
    <citation type="submission" date="2017-06" db="EMBL/GenBank/DDBJ databases">
        <title>Ant-infecting Ophiocordyceps genomes reveal a high diversity of potential behavioral manipulation genes and a possible major role for enterotoxins.</title>
        <authorList>
            <person name="De Bekker C."/>
            <person name="Evans H.C."/>
            <person name="Brachmann A."/>
            <person name="Hughes D.P."/>
        </authorList>
    </citation>
    <scope>NUCLEOTIDE SEQUENCE [LARGE SCALE GENOMIC DNA]</scope>
    <source>
        <strain evidence="2 3">Map16</strain>
    </source>
</reference>
<protein>
    <submittedName>
        <fullName evidence="2">Uncharacterized protein</fullName>
    </submittedName>
</protein>
<accession>A0A2C5XSW5</accession>
<evidence type="ECO:0000256" key="1">
    <source>
        <dbReference type="SAM" id="MobiDB-lite"/>
    </source>
</evidence>
<proteinExistence type="predicted"/>
<dbReference type="Proteomes" id="UP000226431">
    <property type="component" value="Unassembled WGS sequence"/>
</dbReference>
<gene>
    <name evidence="2" type="ORF">CDD80_2233</name>
</gene>
<organism evidence="2 3">
    <name type="scientific">Ophiocordyceps camponoti-rufipedis</name>
    <dbReference type="NCBI Taxonomy" id="2004952"/>
    <lineage>
        <taxon>Eukaryota</taxon>
        <taxon>Fungi</taxon>
        <taxon>Dikarya</taxon>
        <taxon>Ascomycota</taxon>
        <taxon>Pezizomycotina</taxon>
        <taxon>Sordariomycetes</taxon>
        <taxon>Hypocreomycetidae</taxon>
        <taxon>Hypocreales</taxon>
        <taxon>Ophiocordycipitaceae</taxon>
        <taxon>Ophiocordyceps</taxon>
    </lineage>
</organism>
<comment type="caution">
    <text evidence="2">The sequence shown here is derived from an EMBL/GenBank/DDBJ whole genome shotgun (WGS) entry which is preliminary data.</text>
</comment>
<keyword evidence="3" id="KW-1185">Reference proteome</keyword>
<dbReference type="AlphaFoldDB" id="A0A2C5XSW5"/>
<evidence type="ECO:0000313" key="3">
    <source>
        <dbReference type="Proteomes" id="UP000226431"/>
    </source>
</evidence>
<name>A0A2C5XSW5_9HYPO</name>
<sequence>MAADNFGPDFCTDALYSRYNFDRHPRRKRVVDPNACCTLRNQLRTKLCSPDALPKLSRAQRPCFVGNCGLANKGSEGCVAVDDVGAHLRFASYRQAMQDAAVLRFSQGLKYRATLLVEASSPREVMDGVVSRQVDLVEAFDSETVALAKLSNISIYWAMTEPSEDQWKMQAAGNDQVSGHQPDRPTGG</sequence>
<evidence type="ECO:0000313" key="2">
    <source>
        <dbReference type="EMBL" id="PHH58493.1"/>
    </source>
</evidence>
<feature type="region of interest" description="Disordered" evidence="1">
    <location>
        <begin position="168"/>
        <end position="188"/>
    </location>
</feature>